<evidence type="ECO:0000313" key="5">
    <source>
        <dbReference type="Proteomes" id="UP000231742"/>
    </source>
</evidence>
<keyword evidence="2" id="KW-0812">Transmembrane</keyword>
<proteinExistence type="predicted"/>
<comment type="caution">
    <text evidence="4">The sequence shown here is derived from an EMBL/GenBank/DDBJ whole genome shotgun (WGS) entry which is preliminary data.</text>
</comment>
<keyword evidence="5" id="KW-1185">Reference proteome</keyword>
<reference evidence="4 5" key="1">
    <citation type="submission" date="2017-11" db="EMBL/GenBank/DDBJ databases">
        <title>Genomic Encyclopedia of Archaeal and Bacterial Type Strains, Phase II (KMG-II): From Individual Species to Whole Genera.</title>
        <authorList>
            <person name="Goeker M."/>
        </authorList>
    </citation>
    <scope>NUCLEOTIDE SEQUENCE [LARGE SCALE GENOMIC DNA]</scope>
    <source>
        <strain evidence="4 5">DSM 16400</strain>
    </source>
</reference>
<evidence type="ECO:0000256" key="2">
    <source>
        <dbReference type="SAM" id="Phobius"/>
    </source>
</evidence>
<dbReference type="AlphaFoldDB" id="A0A2M9D8L5"/>
<feature type="domain" description="YrhK" evidence="3">
    <location>
        <begin position="38"/>
        <end position="93"/>
    </location>
</feature>
<evidence type="ECO:0000313" key="4">
    <source>
        <dbReference type="EMBL" id="PJJ82051.1"/>
    </source>
</evidence>
<feature type="transmembrane region" description="Helical" evidence="2">
    <location>
        <begin position="45"/>
        <end position="64"/>
    </location>
</feature>
<feature type="transmembrane region" description="Helical" evidence="2">
    <location>
        <begin position="70"/>
        <end position="88"/>
    </location>
</feature>
<dbReference type="Proteomes" id="UP000231742">
    <property type="component" value="Unassembled WGS sequence"/>
</dbReference>
<keyword evidence="2" id="KW-0472">Membrane</keyword>
<accession>A0A2M9D8L5</accession>
<organism evidence="4 5">
    <name type="scientific">Salinibacterium amurskyense</name>
    <dbReference type="NCBI Taxonomy" id="205941"/>
    <lineage>
        <taxon>Bacteria</taxon>
        <taxon>Bacillati</taxon>
        <taxon>Actinomycetota</taxon>
        <taxon>Actinomycetes</taxon>
        <taxon>Micrococcales</taxon>
        <taxon>Microbacteriaceae</taxon>
        <taxon>Salinibacterium</taxon>
    </lineage>
</organism>
<sequence>MGDTTSAASDSTRGDNRNSGTSNPLVLRIGREELVIRQRYEVISIVNDILIGLLFLVGSIFFFTPELTHAGTWLFVLGSVEMLIRPIIRFSRRVHLGRYSAQSDTDAATTRDF</sequence>
<dbReference type="EMBL" id="PGFH01000001">
    <property type="protein sequence ID" value="PJJ82051.1"/>
    <property type="molecule type" value="Genomic_DNA"/>
</dbReference>
<dbReference type="InterPro" id="IPR025424">
    <property type="entry name" value="YrhK_domain"/>
</dbReference>
<feature type="region of interest" description="Disordered" evidence="1">
    <location>
        <begin position="1"/>
        <end position="23"/>
    </location>
</feature>
<evidence type="ECO:0000259" key="3">
    <source>
        <dbReference type="Pfam" id="PF14145"/>
    </source>
</evidence>
<dbReference type="Pfam" id="PF14145">
    <property type="entry name" value="YrhK"/>
    <property type="match status" value="1"/>
</dbReference>
<gene>
    <name evidence="4" type="ORF">CLV85_1239</name>
</gene>
<keyword evidence="2" id="KW-1133">Transmembrane helix</keyword>
<protein>
    <submittedName>
        <fullName evidence="4">YrhK-like protein</fullName>
    </submittedName>
</protein>
<name>A0A2M9D8L5_9MICO</name>
<evidence type="ECO:0000256" key="1">
    <source>
        <dbReference type="SAM" id="MobiDB-lite"/>
    </source>
</evidence>
<dbReference type="RefSeq" id="WP_100388683.1">
    <property type="nucleotide sequence ID" value="NZ_BMZU01000001.1"/>
</dbReference>
<dbReference type="OrthoDB" id="5519470at2"/>